<reference evidence="1 2" key="1">
    <citation type="journal article" date="2015" name="BMC Genomics">
        <title>Genome mining reveals unlocked bioactive potential of marine Gram-negative bacteria.</title>
        <authorList>
            <person name="Machado H."/>
            <person name="Sonnenschein E.C."/>
            <person name="Melchiorsen J."/>
            <person name="Gram L."/>
        </authorList>
    </citation>
    <scope>NUCLEOTIDE SEQUENCE [LARGE SCALE GENOMIC DNA]</scope>
    <source>
        <strain evidence="1 2">S2757</strain>
    </source>
</reference>
<dbReference type="EMBL" id="JXXV01000026">
    <property type="protein sequence ID" value="KJY82142.1"/>
    <property type="molecule type" value="Genomic_DNA"/>
</dbReference>
<comment type="caution">
    <text evidence="1">The sequence shown here is derived from an EMBL/GenBank/DDBJ whole genome shotgun (WGS) entry which is preliminary data.</text>
</comment>
<name>A0A0F4NG89_9VIBR</name>
<proteinExistence type="predicted"/>
<organism evidence="1 2">
    <name type="scientific">Vibrio galatheae</name>
    <dbReference type="NCBI Taxonomy" id="579748"/>
    <lineage>
        <taxon>Bacteria</taxon>
        <taxon>Pseudomonadati</taxon>
        <taxon>Pseudomonadota</taxon>
        <taxon>Gammaproteobacteria</taxon>
        <taxon>Vibrionales</taxon>
        <taxon>Vibrionaceae</taxon>
        <taxon>Vibrio</taxon>
    </lineage>
</organism>
<dbReference type="PATRIC" id="fig|579748.3.peg.3091"/>
<dbReference type="STRING" id="579748.TW81_14965"/>
<keyword evidence="2" id="KW-1185">Reference proteome</keyword>
<dbReference type="AlphaFoldDB" id="A0A0F4NG89"/>
<dbReference type="OrthoDB" id="7058586at2"/>
<dbReference type="Pfam" id="PF11066">
    <property type="entry name" value="DUF2867"/>
    <property type="match status" value="1"/>
</dbReference>
<evidence type="ECO:0000313" key="2">
    <source>
        <dbReference type="Proteomes" id="UP000033673"/>
    </source>
</evidence>
<dbReference type="RefSeq" id="WP_045956540.1">
    <property type="nucleotide sequence ID" value="NZ_JXXV01000026.1"/>
</dbReference>
<gene>
    <name evidence="1" type="ORF">TW81_14965</name>
</gene>
<sequence length="165" mass="18541">MNIPHNALIHSYLDGAYFADTHNIELPYQGESALEIYITTMKKTPNWVNTLMDVRNRIVSKLGLKHLGSLADVDKDKALDDYQVGDQIGIFSIVSIEPNELVVEDCDKHLNVRLSFLIVPKGDRMVLHATTVVDVKNTLGKVYMFFVAPVHRRIVPTSLKTLLPA</sequence>
<evidence type="ECO:0008006" key="3">
    <source>
        <dbReference type="Google" id="ProtNLM"/>
    </source>
</evidence>
<dbReference type="Proteomes" id="UP000033673">
    <property type="component" value="Unassembled WGS sequence"/>
</dbReference>
<evidence type="ECO:0000313" key="1">
    <source>
        <dbReference type="EMBL" id="KJY82142.1"/>
    </source>
</evidence>
<dbReference type="InterPro" id="IPR021295">
    <property type="entry name" value="DUF2867"/>
</dbReference>
<accession>A0A0F4NG89</accession>
<protein>
    <recommendedName>
        <fullName evidence="3">DUF2867 domain-containing protein</fullName>
    </recommendedName>
</protein>